<dbReference type="InterPro" id="IPR046947">
    <property type="entry name" value="LytR-like"/>
</dbReference>
<evidence type="ECO:0000259" key="2">
    <source>
        <dbReference type="PROSITE" id="PS50110"/>
    </source>
</evidence>
<dbReference type="SUPFAM" id="SSF52172">
    <property type="entry name" value="CheY-like"/>
    <property type="match status" value="1"/>
</dbReference>
<reference evidence="4 5" key="1">
    <citation type="submission" date="2023-06" db="EMBL/GenBank/DDBJ databases">
        <title>Pelomonas sp. PFR6 16S ribosomal RNA gene Genome sequencing and assembly.</title>
        <authorList>
            <person name="Woo H."/>
        </authorList>
    </citation>
    <scope>NUCLEOTIDE SEQUENCE [LARGE SCALE GENOMIC DNA]</scope>
    <source>
        <strain evidence="4 5">PFR6</strain>
    </source>
</reference>
<dbReference type="GO" id="GO:0003677">
    <property type="term" value="F:DNA binding"/>
    <property type="evidence" value="ECO:0007669"/>
    <property type="project" value="UniProtKB-KW"/>
</dbReference>
<dbReference type="RefSeq" id="WP_290358282.1">
    <property type="nucleotide sequence ID" value="NZ_JAUHHC010000002.1"/>
</dbReference>
<feature type="domain" description="HTH LytTR-type" evidence="3">
    <location>
        <begin position="153"/>
        <end position="260"/>
    </location>
</feature>
<comment type="caution">
    <text evidence="4">The sequence shown here is derived from an EMBL/GenBank/DDBJ whole genome shotgun (WGS) entry which is preliminary data.</text>
</comment>
<sequence>MKTVFIAEDEAPARERLIATLARVAPEVQLLGHSDTVRGTLDWLTAHAGAAAPELLLLDIQLADGLSLELFRERQLAIPVIFTTAYDRFALQAFQALAVDYLLKPVSDAALAQALSKARLFRAEPRDARLDRLEQLLQALGGGPAAQEQQQRIVGRKGGQFHALEIASIACFVSLDKLSFAVDRAGQRFLVEPTLGELEQRLDPRRFFRANRQLLVAADAVRRFAAAGKGRLRLELTPALDGELLISQERAGAFRAWLER</sequence>
<feature type="modified residue" description="4-aspartylphosphate" evidence="1">
    <location>
        <position position="59"/>
    </location>
</feature>
<evidence type="ECO:0000313" key="5">
    <source>
        <dbReference type="Proteomes" id="UP001228044"/>
    </source>
</evidence>
<dbReference type="InterPro" id="IPR011006">
    <property type="entry name" value="CheY-like_superfamily"/>
</dbReference>
<evidence type="ECO:0000313" key="4">
    <source>
        <dbReference type="EMBL" id="MDN3919964.1"/>
    </source>
</evidence>
<dbReference type="PANTHER" id="PTHR37299:SF1">
    <property type="entry name" value="STAGE 0 SPORULATION PROTEIN A HOMOLOG"/>
    <property type="match status" value="1"/>
</dbReference>
<dbReference type="InterPro" id="IPR007492">
    <property type="entry name" value="LytTR_DNA-bd_dom"/>
</dbReference>
<dbReference type="PROSITE" id="PS50930">
    <property type="entry name" value="HTH_LYTTR"/>
    <property type="match status" value="1"/>
</dbReference>
<feature type="domain" description="Response regulatory" evidence="2">
    <location>
        <begin position="3"/>
        <end position="119"/>
    </location>
</feature>
<organism evidence="4 5">
    <name type="scientific">Roseateles violae</name>
    <dbReference type="NCBI Taxonomy" id="3058042"/>
    <lineage>
        <taxon>Bacteria</taxon>
        <taxon>Pseudomonadati</taxon>
        <taxon>Pseudomonadota</taxon>
        <taxon>Betaproteobacteria</taxon>
        <taxon>Burkholderiales</taxon>
        <taxon>Sphaerotilaceae</taxon>
        <taxon>Roseateles</taxon>
    </lineage>
</organism>
<protein>
    <submittedName>
        <fullName evidence="4">LytTR family DNA-binding domain-containing protein</fullName>
    </submittedName>
</protein>
<accession>A0ABT8DUH0</accession>
<keyword evidence="5" id="KW-1185">Reference proteome</keyword>
<evidence type="ECO:0000256" key="1">
    <source>
        <dbReference type="PROSITE-ProRule" id="PRU00169"/>
    </source>
</evidence>
<dbReference type="Pfam" id="PF00072">
    <property type="entry name" value="Response_reg"/>
    <property type="match status" value="1"/>
</dbReference>
<dbReference type="Gene3D" id="3.40.50.2300">
    <property type="match status" value="1"/>
</dbReference>
<proteinExistence type="predicted"/>
<dbReference type="SMART" id="SM00448">
    <property type="entry name" value="REC"/>
    <property type="match status" value="1"/>
</dbReference>
<gene>
    <name evidence="4" type="ORF">QWJ38_06690</name>
</gene>
<dbReference type="Proteomes" id="UP001228044">
    <property type="component" value="Unassembled WGS sequence"/>
</dbReference>
<name>A0ABT8DUH0_9BURK</name>
<dbReference type="PROSITE" id="PS50110">
    <property type="entry name" value="RESPONSE_REGULATORY"/>
    <property type="match status" value="1"/>
</dbReference>
<dbReference type="Gene3D" id="2.40.50.1020">
    <property type="entry name" value="LytTr DNA-binding domain"/>
    <property type="match status" value="1"/>
</dbReference>
<dbReference type="InterPro" id="IPR001789">
    <property type="entry name" value="Sig_transdc_resp-reg_receiver"/>
</dbReference>
<dbReference type="EMBL" id="JAUHHC010000002">
    <property type="protein sequence ID" value="MDN3919964.1"/>
    <property type="molecule type" value="Genomic_DNA"/>
</dbReference>
<evidence type="ECO:0000259" key="3">
    <source>
        <dbReference type="PROSITE" id="PS50930"/>
    </source>
</evidence>
<keyword evidence="4" id="KW-0238">DNA-binding</keyword>
<dbReference type="PANTHER" id="PTHR37299">
    <property type="entry name" value="TRANSCRIPTIONAL REGULATOR-RELATED"/>
    <property type="match status" value="1"/>
</dbReference>
<keyword evidence="1" id="KW-0597">Phosphoprotein</keyword>
<dbReference type="Pfam" id="PF04397">
    <property type="entry name" value="LytTR"/>
    <property type="match status" value="1"/>
</dbReference>
<dbReference type="SMART" id="SM00850">
    <property type="entry name" value="LytTR"/>
    <property type="match status" value="1"/>
</dbReference>